<evidence type="ECO:0000313" key="7">
    <source>
        <dbReference type="Proteomes" id="UP001215280"/>
    </source>
</evidence>
<keyword evidence="7" id="KW-1185">Reference proteome</keyword>
<dbReference type="PANTHER" id="PTHR31465:SF1">
    <property type="entry name" value="PROTEIN RTA1-RELATED"/>
    <property type="match status" value="1"/>
</dbReference>
<feature type="transmembrane region" description="Helical" evidence="5">
    <location>
        <begin position="192"/>
        <end position="210"/>
    </location>
</feature>
<dbReference type="Pfam" id="PF04479">
    <property type="entry name" value="RTA1"/>
    <property type="match status" value="1"/>
</dbReference>
<comment type="subcellular location">
    <subcellularLocation>
        <location evidence="1">Membrane</location>
        <topology evidence="1">Multi-pass membrane protein</topology>
    </subcellularLocation>
</comment>
<keyword evidence="2 5" id="KW-0812">Transmembrane</keyword>
<comment type="caution">
    <text evidence="6">The sequence shown here is derived from an EMBL/GenBank/DDBJ whole genome shotgun (WGS) entry which is preliminary data.</text>
</comment>
<feature type="transmembrane region" description="Helical" evidence="5">
    <location>
        <begin position="59"/>
        <end position="80"/>
    </location>
</feature>
<dbReference type="Proteomes" id="UP001215280">
    <property type="component" value="Unassembled WGS sequence"/>
</dbReference>
<feature type="non-terminal residue" evidence="6">
    <location>
        <position position="1"/>
    </location>
</feature>
<proteinExistence type="predicted"/>
<dbReference type="GO" id="GO:0016020">
    <property type="term" value="C:membrane"/>
    <property type="evidence" value="ECO:0007669"/>
    <property type="project" value="UniProtKB-SubCell"/>
</dbReference>
<name>A0AAD7IHH3_9AGAR</name>
<sequence length="285" mass="31157">PAFIGLTLFTLSGIVHWIQLCRVGKKYLLVLPIGMTGMAGGFALRFLLHHNPTSKGVLIATTLLLLLSPCLFLAAGYVILGHLGTLFGPKVAKGSMLIPPARIATIFVWSDVGTILVQGLGGSMTVSDNIDTVNLGSKIVLVGVIIQFASFMLFSLLVVVFGLRVKSRFPHIWTATGSSAFRLFSGNPAENWHILYYALCATCVTILIRSTYRMIQFLQGHGGYLASHEVFFYCLDALPLWFAMSLYCSVWPPRFLNNSREAQVIELQKGGHRSLYGGESTADLL</sequence>
<evidence type="ECO:0000256" key="1">
    <source>
        <dbReference type="ARBA" id="ARBA00004141"/>
    </source>
</evidence>
<evidence type="ECO:0000256" key="4">
    <source>
        <dbReference type="ARBA" id="ARBA00023136"/>
    </source>
</evidence>
<feature type="transmembrane region" description="Helical" evidence="5">
    <location>
        <begin position="101"/>
        <end position="120"/>
    </location>
</feature>
<gene>
    <name evidence="6" type="ORF">DFH07DRAFT_749959</name>
</gene>
<keyword evidence="3 5" id="KW-1133">Transmembrane helix</keyword>
<evidence type="ECO:0000256" key="2">
    <source>
        <dbReference type="ARBA" id="ARBA00022692"/>
    </source>
</evidence>
<dbReference type="EMBL" id="JARJLG010000113">
    <property type="protein sequence ID" value="KAJ7743243.1"/>
    <property type="molecule type" value="Genomic_DNA"/>
</dbReference>
<evidence type="ECO:0000313" key="6">
    <source>
        <dbReference type="EMBL" id="KAJ7743243.1"/>
    </source>
</evidence>
<accession>A0AAD7IHH3</accession>
<evidence type="ECO:0000256" key="5">
    <source>
        <dbReference type="SAM" id="Phobius"/>
    </source>
</evidence>
<feature type="transmembrane region" description="Helical" evidence="5">
    <location>
        <begin position="140"/>
        <end position="163"/>
    </location>
</feature>
<feature type="transmembrane region" description="Helical" evidence="5">
    <location>
        <begin position="230"/>
        <end position="250"/>
    </location>
</feature>
<dbReference type="AlphaFoldDB" id="A0AAD7IHH3"/>
<evidence type="ECO:0000256" key="3">
    <source>
        <dbReference type="ARBA" id="ARBA00022989"/>
    </source>
</evidence>
<organism evidence="6 7">
    <name type="scientific">Mycena maculata</name>
    <dbReference type="NCBI Taxonomy" id="230809"/>
    <lineage>
        <taxon>Eukaryota</taxon>
        <taxon>Fungi</taxon>
        <taxon>Dikarya</taxon>
        <taxon>Basidiomycota</taxon>
        <taxon>Agaricomycotina</taxon>
        <taxon>Agaricomycetes</taxon>
        <taxon>Agaricomycetidae</taxon>
        <taxon>Agaricales</taxon>
        <taxon>Marasmiineae</taxon>
        <taxon>Mycenaceae</taxon>
        <taxon>Mycena</taxon>
    </lineage>
</organism>
<dbReference type="PANTHER" id="PTHR31465">
    <property type="entry name" value="PROTEIN RTA1-RELATED"/>
    <property type="match status" value="1"/>
</dbReference>
<protein>
    <submittedName>
        <fullName evidence="6">RTA1 like protein-domain-containing protein</fullName>
    </submittedName>
</protein>
<feature type="transmembrane region" description="Helical" evidence="5">
    <location>
        <begin position="27"/>
        <end position="47"/>
    </location>
</feature>
<keyword evidence="4 5" id="KW-0472">Membrane</keyword>
<reference evidence="6" key="1">
    <citation type="submission" date="2023-03" db="EMBL/GenBank/DDBJ databases">
        <title>Massive genome expansion in bonnet fungi (Mycena s.s.) driven by repeated elements and novel gene families across ecological guilds.</title>
        <authorList>
            <consortium name="Lawrence Berkeley National Laboratory"/>
            <person name="Harder C.B."/>
            <person name="Miyauchi S."/>
            <person name="Viragh M."/>
            <person name="Kuo A."/>
            <person name="Thoen E."/>
            <person name="Andreopoulos B."/>
            <person name="Lu D."/>
            <person name="Skrede I."/>
            <person name="Drula E."/>
            <person name="Henrissat B."/>
            <person name="Morin E."/>
            <person name="Kohler A."/>
            <person name="Barry K."/>
            <person name="LaButti K."/>
            <person name="Morin E."/>
            <person name="Salamov A."/>
            <person name="Lipzen A."/>
            <person name="Mereny Z."/>
            <person name="Hegedus B."/>
            <person name="Baldrian P."/>
            <person name="Stursova M."/>
            <person name="Weitz H."/>
            <person name="Taylor A."/>
            <person name="Grigoriev I.V."/>
            <person name="Nagy L.G."/>
            <person name="Martin F."/>
            <person name="Kauserud H."/>
        </authorList>
    </citation>
    <scope>NUCLEOTIDE SEQUENCE</scope>
    <source>
        <strain evidence="6">CBHHK188m</strain>
    </source>
</reference>
<dbReference type="InterPro" id="IPR007568">
    <property type="entry name" value="RTA1"/>
</dbReference>